<organism evidence="1 2">
    <name type="scientific">Panicum miliaceum</name>
    <name type="common">Proso millet</name>
    <name type="synonym">Broomcorn millet</name>
    <dbReference type="NCBI Taxonomy" id="4540"/>
    <lineage>
        <taxon>Eukaryota</taxon>
        <taxon>Viridiplantae</taxon>
        <taxon>Streptophyta</taxon>
        <taxon>Embryophyta</taxon>
        <taxon>Tracheophyta</taxon>
        <taxon>Spermatophyta</taxon>
        <taxon>Magnoliopsida</taxon>
        <taxon>Liliopsida</taxon>
        <taxon>Poales</taxon>
        <taxon>Poaceae</taxon>
        <taxon>PACMAD clade</taxon>
        <taxon>Panicoideae</taxon>
        <taxon>Panicodae</taxon>
        <taxon>Paniceae</taxon>
        <taxon>Panicinae</taxon>
        <taxon>Panicum</taxon>
        <taxon>Panicum sect. Panicum</taxon>
    </lineage>
</organism>
<name>A0A3L6RZF0_PANMI</name>
<gene>
    <name evidence="1" type="ORF">C2845_PM09G06450</name>
</gene>
<reference evidence="2" key="1">
    <citation type="journal article" date="2019" name="Nat. Commun.">
        <title>The genome of broomcorn millet.</title>
        <authorList>
            <person name="Zou C."/>
            <person name="Miki D."/>
            <person name="Li D."/>
            <person name="Tang Q."/>
            <person name="Xiao L."/>
            <person name="Rajput S."/>
            <person name="Deng P."/>
            <person name="Jia W."/>
            <person name="Huang R."/>
            <person name="Zhang M."/>
            <person name="Sun Y."/>
            <person name="Hu J."/>
            <person name="Fu X."/>
            <person name="Schnable P.S."/>
            <person name="Li F."/>
            <person name="Zhang H."/>
            <person name="Feng B."/>
            <person name="Zhu X."/>
            <person name="Liu R."/>
            <person name="Schnable J.C."/>
            <person name="Zhu J.-K."/>
            <person name="Zhang H."/>
        </authorList>
    </citation>
    <scope>NUCLEOTIDE SEQUENCE [LARGE SCALE GENOMIC DNA]</scope>
</reference>
<sequence>MEAIVVDDTAGEAADWAAAAEGVADGASVDGVVADGDAIGGRSRPRMKSPERGKRLKIGRAWRKTNSGAVEKNARFVGKDRRRKPVFEKIREARAKMVFLPRRLHEFQRNGRFVRSVRENCNHCAAERREIFTAPVSEERIKERVSKKKLYFTPKLGACVDARF</sequence>
<protein>
    <submittedName>
        <fullName evidence="1">Uncharacterized protein</fullName>
    </submittedName>
</protein>
<dbReference type="Proteomes" id="UP000275267">
    <property type="component" value="Unassembled WGS sequence"/>
</dbReference>
<evidence type="ECO:0000313" key="2">
    <source>
        <dbReference type="Proteomes" id="UP000275267"/>
    </source>
</evidence>
<dbReference type="AlphaFoldDB" id="A0A3L6RZF0"/>
<evidence type="ECO:0000313" key="1">
    <source>
        <dbReference type="EMBL" id="RLN12353.1"/>
    </source>
</evidence>
<proteinExistence type="predicted"/>
<keyword evidence="2" id="KW-1185">Reference proteome</keyword>
<dbReference type="EMBL" id="PQIB02000006">
    <property type="protein sequence ID" value="RLN12353.1"/>
    <property type="molecule type" value="Genomic_DNA"/>
</dbReference>
<accession>A0A3L6RZF0</accession>
<comment type="caution">
    <text evidence="1">The sequence shown here is derived from an EMBL/GenBank/DDBJ whole genome shotgun (WGS) entry which is preliminary data.</text>
</comment>